<keyword evidence="2" id="KW-1185">Reference proteome</keyword>
<reference evidence="1 2" key="1">
    <citation type="submission" date="2013-09" db="EMBL/GenBank/DDBJ databases">
        <title>Genome sequencing of Phaeobacter antarcticus sp. nov. SM1211.</title>
        <authorList>
            <person name="Zhang X.-Y."/>
            <person name="Liu C."/>
            <person name="Chen X.-L."/>
            <person name="Xie B.-B."/>
            <person name="Qin Q.-L."/>
            <person name="Rong J.-C."/>
            <person name="Zhang Y.-Z."/>
        </authorList>
    </citation>
    <scope>NUCLEOTIDE SEQUENCE [LARGE SCALE GENOMIC DNA]</scope>
    <source>
        <strain evidence="1 2">SM1211</strain>
    </source>
</reference>
<comment type="caution">
    <text evidence="1">The sequence shown here is derived from an EMBL/GenBank/DDBJ whole genome shotgun (WGS) entry which is preliminary data.</text>
</comment>
<evidence type="ECO:0000313" key="2">
    <source>
        <dbReference type="Proteomes" id="UP000231259"/>
    </source>
</evidence>
<organism evidence="1 2">
    <name type="scientific">Puniceibacterium antarcticum</name>
    <dbReference type="NCBI Taxonomy" id="1206336"/>
    <lineage>
        <taxon>Bacteria</taxon>
        <taxon>Pseudomonadati</taxon>
        <taxon>Pseudomonadota</taxon>
        <taxon>Alphaproteobacteria</taxon>
        <taxon>Rhodobacterales</taxon>
        <taxon>Paracoccaceae</taxon>
        <taxon>Puniceibacterium</taxon>
    </lineage>
</organism>
<name>A0A2G8RC02_9RHOB</name>
<proteinExistence type="predicted"/>
<evidence type="ECO:0000313" key="1">
    <source>
        <dbReference type="EMBL" id="PIL19062.1"/>
    </source>
</evidence>
<protein>
    <submittedName>
        <fullName evidence="1">Uncharacterized protein</fullName>
    </submittedName>
</protein>
<dbReference type="AlphaFoldDB" id="A0A2G8RC02"/>
<sequence>MEDAMANIDTPEQSEASRARLEAVLAQIGEMGLSRDKGARVTGRINPKLLELARARAGAMSDSQLIEFALANIVIEDGFADAFMAARGKVDPGLDLEA</sequence>
<accession>A0A2G8RC02</accession>
<dbReference type="Proteomes" id="UP000231259">
    <property type="component" value="Unassembled WGS sequence"/>
</dbReference>
<dbReference type="EMBL" id="AWWI01000115">
    <property type="protein sequence ID" value="PIL19062.1"/>
    <property type="molecule type" value="Genomic_DNA"/>
</dbReference>
<gene>
    <name evidence="1" type="ORF">P775_16600</name>
</gene>